<evidence type="ECO:0000313" key="1">
    <source>
        <dbReference type="EMBL" id="GAA0141960.1"/>
    </source>
</evidence>
<accession>A0AAV3NRK6</accession>
<sequence length="144" mass="16778">MGDFNDILHADEKTGAIVRSEGSMKLFRDFCCLKFPRAIVFYLDLVGASHCPILLDTDVRAEKGKQRFVFDSRWVGKDGCEDTIRAAWGKNVHGSRWLRIEDIQRRIKSDYELGEGDREMFKGLQEDLDRAWGDEEIYWKDRAK</sequence>
<gene>
    <name evidence="1" type="ORF">LIER_35483</name>
</gene>
<dbReference type="AlphaFoldDB" id="A0AAV3NRK6"/>
<dbReference type="EMBL" id="BAABME010015586">
    <property type="protein sequence ID" value="GAA0141960.1"/>
    <property type="molecule type" value="Genomic_DNA"/>
</dbReference>
<name>A0AAV3NRK6_LITER</name>
<organism evidence="1 2">
    <name type="scientific">Lithospermum erythrorhizon</name>
    <name type="common">Purple gromwell</name>
    <name type="synonym">Lithospermum officinale var. erythrorhizon</name>
    <dbReference type="NCBI Taxonomy" id="34254"/>
    <lineage>
        <taxon>Eukaryota</taxon>
        <taxon>Viridiplantae</taxon>
        <taxon>Streptophyta</taxon>
        <taxon>Embryophyta</taxon>
        <taxon>Tracheophyta</taxon>
        <taxon>Spermatophyta</taxon>
        <taxon>Magnoliopsida</taxon>
        <taxon>eudicotyledons</taxon>
        <taxon>Gunneridae</taxon>
        <taxon>Pentapetalae</taxon>
        <taxon>asterids</taxon>
        <taxon>lamiids</taxon>
        <taxon>Boraginales</taxon>
        <taxon>Boraginaceae</taxon>
        <taxon>Boraginoideae</taxon>
        <taxon>Lithospermeae</taxon>
        <taxon>Lithospermum</taxon>
    </lineage>
</organism>
<reference evidence="1 2" key="1">
    <citation type="submission" date="2024-01" db="EMBL/GenBank/DDBJ databases">
        <title>The complete chloroplast genome sequence of Lithospermum erythrorhizon: insights into the phylogenetic relationship among Boraginaceae species and the maternal lineages of purple gromwells.</title>
        <authorList>
            <person name="Okada T."/>
            <person name="Watanabe K."/>
        </authorList>
    </citation>
    <scope>NUCLEOTIDE SEQUENCE [LARGE SCALE GENOMIC DNA]</scope>
</reference>
<evidence type="ECO:0000313" key="2">
    <source>
        <dbReference type="Proteomes" id="UP001454036"/>
    </source>
</evidence>
<comment type="caution">
    <text evidence="1">The sequence shown here is derived from an EMBL/GenBank/DDBJ whole genome shotgun (WGS) entry which is preliminary data.</text>
</comment>
<proteinExistence type="predicted"/>
<dbReference type="Proteomes" id="UP001454036">
    <property type="component" value="Unassembled WGS sequence"/>
</dbReference>
<keyword evidence="2" id="KW-1185">Reference proteome</keyword>
<protein>
    <submittedName>
        <fullName evidence="1">Uncharacterized protein</fullName>
    </submittedName>
</protein>